<dbReference type="InterPro" id="IPR003509">
    <property type="entry name" value="UPF0102_YraN-like"/>
</dbReference>
<comment type="similarity">
    <text evidence="1 2">Belongs to the UPF0102 family.</text>
</comment>
<dbReference type="HOGENOM" id="CLU_115353_2_1_10"/>
<accession>C6XZ20</accession>
<dbReference type="eggNOG" id="COG0792">
    <property type="taxonomic scope" value="Bacteria"/>
</dbReference>
<keyword evidence="4" id="KW-1185">Reference proteome</keyword>
<dbReference type="EMBL" id="CP001681">
    <property type="protein sequence ID" value="ACU02502.1"/>
    <property type="molecule type" value="Genomic_DNA"/>
</dbReference>
<reference evidence="3 4" key="1">
    <citation type="journal article" date="2009" name="Stand. Genomic Sci.">
        <title>Complete genome sequence of Pedobacter heparinus type strain (HIM 762-3).</title>
        <authorList>
            <person name="Han C."/>
            <person name="Spring S."/>
            <person name="Lapidus A."/>
            <person name="Del Rio T.G."/>
            <person name="Tice H."/>
            <person name="Copeland A."/>
            <person name="Cheng J.F."/>
            <person name="Lucas S."/>
            <person name="Chen F."/>
            <person name="Nolan M."/>
            <person name="Bruce D."/>
            <person name="Goodwin L."/>
            <person name="Pitluck S."/>
            <person name="Ivanova N."/>
            <person name="Mavromatis K."/>
            <person name="Mikhailova N."/>
            <person name="Pati A."/>
            <person name="Chen A."/>
            <person name="Palaniappan K."/>
            <person name="Land M."/>
            <person name="Hauser L."/>
            <person name="Chang Y.J."/>
            <person name="Jeffries C.C."/>
            <person name="Saunders E."/>
            <person name="Chertkov O."/>
            <person name="Brettin T."/>
            <person name="Goker M."/>
            <person name="Rohde M."/>
            <person name="Bristow J."/>
            <person name="Eisen J.A."/>
            <person name="Markowitz V."/>
            <person name="Hugenholtz P."/>
            <person name="Kyrpides N.C."/>
            <person name="Klenk H.P."/>
            <person name="Detter J.C."/>
        </authorList>
    </citation>
    <scope>NUCLEOTIDE SEQUENCE [LARGE SCALE GENOMIC DNA]</scope>
    <source>
        <strain evidence="4">ATCC 13125 / DSM 2366 / CIP 104194 / JCM 7457 / NBRC 12017 / NCIMB 9290 / NRRL B-14731 / HIM 762-3</strain>
    </source>
</reference>
<dbReference type="STRING" id="485917.Phep_0277"/>
<dbReference type="NCBIfam" id="NF009154">
    <property type="entry name" value="PRK12497.3-3"/>
    <property type="match status" value="1"/>
</dbReference>
<dbReference type="PANTHER" id="PTHR34039">
    <property type="entry name" value="UPF0102 PROTEIN YRAN"/>
    <property type="match status" value="1"/>
</dbReference>
<dbReference type="AlphaFoldDB" id="C6XZ20"/>
<dbReference type="InterPro" id="IPR011856">
    <property type="entry name" value="tRNA_endonuc-like_dom_sf"/>
</dbReference>
<dbReference type="InterPro" id="IPR011335">
    <property type="entry name" value="Restrct_endonuc-II-like"/>
</dbReference>
<dbReference type="OrthoDB" id="9802516at2"/>
<dbReference type="Pfam" id="PF02021">
    <property type="entry name" value="UPF0102"/>
    <property type="match status" value="1"/>
</dbReference>
<dbReference type="PANTHER" id="PTHR34039:SF1">
    <property type="entry name" value="UPF0102 PROTEIN YRAN"/>
    <property type="match status" value="1"/>
</dbReference>
<dbReference type="KEGG" id="phe:Phep_0277"/>
<dbReference type="Proteomes" id="UP000000852">
    <property type="component" value="Chromosome"/>
</dbReference>
<dbReference type="NCBIfam" id="NF009150">
    <property type="entry name" value="PRK12497.1-3"/>
    <property type="match status" value="1"/>
</dbReference>
<dbReference type="SUPFAM" id="SSF52980">
    <property type="entry name" value="Restriction endonuclease-like"/>
    <property type="match status" value="1"/>
</dbReference>
<dbReference type="GO" id="GO:0003676">
    <property type="term" value="F:nucleic acid binding"/>
    <property type="evidence" value="ECO:0007669"/>
    <property type="project" value="InterPro"/>
</dbReference>
<name>C6XZ20_PEDHD</name>
<evidence type="ECO:0000313" key="3">
    <source>
        <dbReference type="EMBL" id="ACU02502.1"/>
    </source>
</evidence>
<dbReference type="HAMAP" id="MF_00048">
    <property type="entry name" value="UPF0102"/>
    <property type="match status" value="1"/>
</dbReference>
<dbReference type="Gene3D" id="3.40.1350.10">
    <property type="match status" value="1"/>
</dbReference>
<dbReference type="RefSeq" id="WP_012780455.1">
    <property type="nucleotide sequence ID" value="NC_013061.1"/>
</dbReference>
<evidence type="ECO:0000256" key="2">
    <source>
        <dbReference type="HAMAP-Rule" id="MF_00048"/>
    </source>
</evidence>
<organism evidence="3 4">
    <name type="scientific">Pedobacter heparinus (strain ATCC 13125 / DSM 2366 / CIP 104194 / JCM 7457 / NBRC 12017 / NCIMB 9290 / NRRL B-14731 / HIM 762-3)</name>
    <dbReference type="NCBI Taxonomy" id="485917"/>
    <lineage>
        <taxon>Bacteria</taxon>
        <taxon>Pseudomonadati</taxon>
        <taxon>Bacteroidota</taxon>
        <taxon>Sphingobacteriia</taxon>
        <taxon>Sphingobacteriales</taxon>
        <taxon>Sphingobacteriaceae</taxon>
        <taxon>Pedobacter</taxon>
    </lineage>
</organism>
<sequence>MATHNDLGWRGEQIAVEYLENLGYRILNRNWKCARAEVDVIADQEGKLIFVEVKTRSSTDYGQPEEFVSYKKERQLEFASSAYIEMRNHQGEIRFDIIAIVFENKDIYKINHIEDAFWPS</sequence>
<proteinExistence type="inferred from homology"/>
<evidence type="ECO:0000313" key="4">
    <source>
        <dbReference type="Proteomes" id="UP000000852"/>
    </source>
</evidence>
<dbReference type="CDD" id="cd20736">
    <property type="entry name" value="PoNe_Nuclease"/>
    <property type="match status" value="1"/>
</dbReference>
<gene>
    <name evidence="3" type="ordered locus">Phep_0277</name>
</gene>
<protein>
    <recommendedName>
        <fullName evidence="2">UPF0102 protein Phep_0277</fullName>
    </recommendedName>
</protein>
<evidence type="ECO:0000256" key="1">
    <source>
        <dbReference type="ARBA" id="ARBA00006738"/>
    </source>
</evidence>